<gene>
    <name evidence="5" type="ORF">VIN01S_30530</name>
</gene>
<dbReference type="Gene3D" id="3.40.50.410">
    <property type="entry name" value="von Willebrand factor, type A domain"/>
    <property type="match status" value="1"/>
</dbReference>
<name>A0A4Y3HYJ5_9VIBR</name>
<dbReference type="RefSeq" id="WP_141346699.1">
    <property type="nucleotide sequence ID" value="NZ_BJLF01000017.1"/>
</dbReference>
<dbReference type="AlphaFoldDB" id="A0A4Y3HYJ5"/>
<dbReference type="EMBL" id="BJLF01000017">
    <property type="protein sequence ID" value="GEA52249.1"/>
    <property type="molecule type" value="Genomic_DNA"/>
</dbReference>
<keyword evidence="3" id="KW-1133">Transmembrane helix</keyword>
<dbReference type="PANTHER" id="PTHR22550:SF14">
    <property type="entry name" value="VWFA DOMAIN-CONTAINING PROTEIN"/>
    <property type="match status" value="1"/>
</dbReference>
<dbReference type="Proteomes" id="UP000318717">
    <property type="component" value="Unassembled WGS sequence"/>
</dbReference>
<dbReference type="InterPro" id="IPR011990">
    <property type="entry name" value="TPR-like_helical_dom_sf"/>
</dbReference>
<evidence type="ECO:0000259" key="4">
    <source>
        <dbReference type="Pfam" id="PF13519"/>
    </source>
</evidence>
<dbReference type="OrthoDB" id="9807628at2"/>
<sequence length="507" mass="56827">MSSFLASFHFLRPMFLTLLGPLVIFVGYLFYKRHHKLRLPSKVVAPHLLSKMIDKPAKGQGYGPIVAISFILLIVIGVLAKPVWRMTDLSPSDNPPLYVVMDESLSMNKIDVAPNRNLKAQLLVKHLVKSGINRPIAVLGVAGSSHILLPPTDDQDLLALYLSYLDPSVMPKDGGDLSTLVSRLKNTQGLKLDRSSLLLVTDGVSSGQHDLTNFIQQHHMAAAVLYMNELGKQSAKALGVPSFDGATMNINDSALQQYFLSNQANSASDSQWQDESHWLIVAVAIIAGFWFRKGWTLQWALCLLLMTTYSQPSQAGAMDWLLTRDQQGMALMYMGKYQKAEQYFQDPSWKAVACYYQEKFTCAQKEFSKTGDSTAIFNMANSAAQDGRYKTAQQLYLALLEIQPENTKVKHNLHIIDEILQKMKRLSEKQHDQHPPSKDAVPPPKDANEISDGAKRKSYGQIPHSTLKATDVLVSDAATDKWLRDISRDPKDFVRRKFLSEYNQETK</sequence>
<dbReference type="SUPFAM" id="SSF48452">
    <property type="entry name" value="TPR-like"/>
    <property type="match status" value="1"/>
</dbReference>
<feature type="transmembrane region" description="Helical" evidence="3">
    <location>
        <begin position="12"/>
        <end position="31"/>
    </location>
</feature>
<keyword evidence="6" id="KW-1185">Reference proteome</keyword>
<organism evidence="5 6">
    <name type="scientific">Vibrio inusitatus NBRC 102082</name>
    <dbReference type="NCBI Taxonomy" id="1219070"/>
    <lineage>
        <taxon>Bacteria</taxon>
        <taxon>Pseudomonadati</taxon>
        <taxon>Pseudomonadota</taxon>
        <taxon>Gammaproteobacteria</taxon>
        <taxon>Vibrionales</taxon>
        <taxon>Vibrionaceae</taxon>
        <taxon>Vibrio</taxon>
    </lineage>
</organism>
<comment type="caution">
    <text evidence="5">The sequence shown here is derived from an EMBL/GenBank/DDBJ whole genome shotgun (WGS) entry which is preliminary data.</text>
</comment>
<dbReference type="SUPFAM" id="SSF53300">
    <property type="entry name" value="vWA-like"/>
    <property type="match status" value="1"/>
</dbReference>
<evidence type="ECO:0000256" key="3">
    <source>
        <dbReference type="SAM" id="Phobius"/>
    </source>
</evidence>
<feature type="compositionally biased region" description="Basic and acidic residues" evidence="2">
    <location>
        <begin position="446"/>
        <end position="455"/>
    </location>
</feature>
<keyword evidence="3" id="KW-0812">Transmembrane</keyword>
<keyword evidence="1" id="KW-0802">TPR repeat</keyword>
<dbReference type="InterPro" id="IPR036465">
    <property type="entry name" value="vWFA_dom_sf"/>
</dbReference>
<protein>
    <submittedName>
        <fullName evidence="5">Transporter</fullName>
    </submittedName>
</protein>
<reference evidence="5 6" key="1">
    <citation type="submission" date="2019-06" db="EMBL/GenBank/DDBJ databases">
        <title>Whole genome shotgun sequence of Vibrio inusitatus NBRC 102082.</title>
        <authorList>
            <person name="Hosoyama A."/>
            <person name="Uohara A."/>
            <person name="Ohji S."/>
            <person name="Ichikawa N."/>
        </authorList>
    </citation>
    <scope>NUCLEOTIDE SEQUENCE [LARGE SCALE GENOMIC DNA]</scope>
    <source>
        <strain evidence="5 6">NBRC 102082</strain>
    </source>
</reference>
<dbReference type="PROSITE" id="PS50005">
    <property type="entry name" value="TPR"/>
    <property type="match status" value="1"/>
</dbReference>
<evidence type="ECO:0000256" key="1">
    <source>
        <dbReference type="PROSITE-ProRule" id="PRU00339"/>
    </source>
</evidence>
<dbReference type="PANTHER" id="PTHR22550">
    <property type="entry name" value="SPORE GERMINATION PROTEIN"/>
    <property type="match status" value="1"/>
</dbReference>
<evidence type="ECO:0000256" key="2">
    <source>
        <dbReference type="SAM" id="MobiDB-lite"/>
    </source>
</evidence>
<feature type="transmembrane region" description="Helical" evidence="3">
    <location>
        <begin position="61"/>
        <end position="84"/>
    </location>
</feature>
<feature type="compositionally biased region" description="Basic and acidic residues" evidence="2">
    <location>
        <begin position="426"/>
        <end position="437"/>
    </location>
</feature>
<evidence type="ECO:0000313" key="5">
    <source>
        <dbReference type="EMBL" id="GEA52249.1"/>
    </source>
</evidence>
<dbReference type="InterPro" id="IPR019734">
    <property type="entry name" value="TPR_rpt"/>
</dbReference>
<feature type="repeat" description="TPR" evidence="1">
    <location>
        <begin position="373"/>
        <end position="406"/>
    </location>
</feature>
<accession>A0A4Y3HYJ5</accession>
<dbReference type="InterPro" id="IPR002035">
    <property type="entry name" value="VWF_A"/>
</dbReference>
<keyword evidence="3" id="KW-0472">Membrane</keyword>
<evidence type="ECO:0000313" key="6">
    <source>
        <dbReference type="Proteomes" id="UP000318717"/>
    </source>
</evidence>
<feature type="region of interest" description="Disordered" evidence="2">
    <location>
        <begin position="426"/>
        <end position="462"/>
    </location>
</feature>
<dbReference type="Gene3D" id="1.25.40.10">
    <property type="entry name" value="Tetratricopeptide repeat domain"/>
    <property type="match status" value="1"/>
</dbReference>
<dbReference type="InterPro" id="IPR050768">
    <property type="entry name" value="UPF0353/GerABKA_families"/>
</dbReference>
<feature type="domain" description="VWFA" evidence="4">
    <location>
        <begin position="98"/>
        <end position="203"/>
    </location>
</feature>
<dbReference type="Pfam" id="PF13519">
    <property type="entry name" value="VWA_2"/>
    <property type="match status" value="1"/>
</dbReference>
<proteinExistence type="predicted"/>